<dbReference type="KEGG" id="cthi:THC_0843"/>
<keyword evidence="3" id="KW-0678">Repressor</keyword>
<protein>
    <recommendedName>
        <fullName evidence="2">Negative regulator of flagellin synthesis</fullName>
    </recommendedName>
    <alternativeName>
        <fullName evidence="8">Anti-sigma-28 factor</fullName>
    </alternativeName>
</protein>
<dbReference type="Proteomes" id="UP000068196">
    <property type="component" value="Chromosome"/>
</dbReference>
<evidence type="ECO:0000256" key="6">
    <source>
        <dbReference type="ARBA" id="ARBA00023163"/>
    </source>
</evidence>
<evidence type="ECO:0000313" key="11">
    <source>
        <dbReference type="Proteomes" id="UP000068196"/>
    </source>
</evidence>
<reference evidence="10 11" key="1">
    <citation type="journal article" date="2016" name="Int. J. Syst. Evol. Microbiol.">
        <title>Caldimicrobium thiodismutans sp. nov., a sulfur-disproportionating bacterium isolated from a hot spring, and emended description of the genus Caldimicrobium.</title>
        <authorList>
            <person name="Kojima H."/>
            <person name="Umezawa K."/>
            <person name="Fukui M."/>
        </authorList>
    </citation>
    <scope>NUCLEOTIDE SEQUENCE [LARGE SCALE GENOMIC DNA]</scope>
    <source>
        <strain evidence="10 11">TF1</strain>
    </source>
</reference>
<dbReference type="AlphaFoldDB" id="A0A0U5AX79"/>
<reference evidence="11" key="2">
    <citation type="journal article" date="2016" name="Int. J. Syst. Evol. Microbiol.">
        <title>Caldimicrobium thiodismutans sp. nov., a sulfur-disproportionating bacterium isolated from a hot spring.</title>
        <authorList>
            <person name="Kojima H."/>
            <person name="Umezawa K."/>
            <person name="Fukui M."/>
        </authorList>
    </citation>
    <scope>NUCLEOTIDE SEQUENCE [LARGE SCALE GENOMIC DNA]</scope>
    <source>
        <strain evidence="11">TF1</strain>
    </source>
</reference>
<evidence type="ECO:0000256" key="5">
    <source>
        <dbReference type="ARBA" id="ARBA00023015"/>
    </source>
</evidence>
<dbReference type="InterPro" id="IPR031316">
    <property type="entry name" value="FlgM_C"/>
</dbReference>
<evidence type="ECO:0000313" key="10">
    <source>
        <dbReference type="EMBL" id="BAU23230.1"/>
    </source>
</evidence>
<comment type="function">
    <text evidence="7">Responsible for the coupling of flagellin expression to flagellar assembly by preventing expression of the flagellin genes when a component of the middle class of proteins is defective. It negatively regulates flagellar genes by inhibiting the activity of FliA by directly binding to FliA.</text>
</comment>
<proteinExistence type="inferred from homology"/>
<keyword evidence="4" id="KW-1005">Bacterial flagellum biogenesis</keyword>
<evidence type="ECO:0000256" key="7">
    <source>
        <dbReference type="ARBA" id="ARBA00024739"/>
    </source>
</evidence>
<evidence type="ECO:0000259" key="9">
    <source>
        <dbReference type="Pfam" id="PF04316"/>
    </source>
</evidence>
<sequence length="110" mass="12382">MPINNIKSPEGIYMKINELTPQKTEIKREIQKGRPQEQPKENEQLKITQDQVQLSIKPAIENAKAKASSLPEIREEKVSQLKEQIASGNYQVSNQQIARAMVGSLLSEIA</sequence>
<comment type="similarity">
    <text evidence="1">Belongs to the FlgM family.</text>
</comment>
<keyword evidence="5" id="KW-0805">Transcription regulation</keyword>
<dbReference type="EMBL" id="AP014945">
    <property type="protein sequence ID" value="BAU23230.1"/>
    <property type="molecule type" value="Genomic_DNA"/>
</dbReference>
<dbReference type="NCBIfam" id="TIGR03824">
    <property type="entry name" value="FlgM_jcvi"/>
    <property type="match status" value="1"/>
</dbReference>
<organism evidence="10 11">
    <name type="scientific">Caldimicrobium thiodismutans</name>
    <dbReference type="NCBI Taxonomy" id="1653476"/>
    <lineage>
        <taxon>Bacteria</taxon>
        <taxon>Pseudomonadati</taxon>
        <taxon>Thermodesulfobacteriota</taxon>
        <taxon>Thermodesulfobacteria</taxon>
        <taxon>Thermodesulfobacteriales</taxon>
        <taxon>Thermodesulfobacteriaceae</taxon>
        <taxon>Caldimicrobium</taxon>
    </lineage>
</organism>
<evidence type="ECO:0000256" key="1">
    <source>
        <dbReference type="ARBA" id="ARBA00005322"/>
    </source>
</evidence>
<name>A0A0U5AX79_9BACT</name>
<accession>A0A0U5AX79</accession>
<feature type="domain" description="Anti-sigma-28 factor FlgM C-terminal" evidence="9">
    <location>
        <begin position="50"/>
        <end position="102"/>
    </location>
</feature>
<gene>
    <name evidence="10" type="ORF">THC_0843</name>
</gene>
<dbReference type="Pfam" id="PF04316">
    <property type="entry name" value="FlgM"/>
    <property type="match status" value="1"/>
</dbReference>
<dbReference type="SUPFAM" id="SSF101498">
    <property type="entry name" value="Anti-sigma factor FlgM"/>
    <property type="match status" value="1"/>
</dbReference>
<dbReference type="GO" id="GO:0044781">
    <property type="term" value="P:bacterial-type flagellum organization"/>
    <property type="evidence" value="ECO:0007669"/>
    <property type="project" value="UniProtKB-KW"/>
</dbReference>
<dbReference type="InterPro" id="IPR035890">
    <property type="entry name" value="Anti-sigma-28_factor_FlgM_sf"/>
</dbReference>
<dbReference type="STRING" id="1653476.THC_0843"/>
<dbReference type="InterPro" id="IPR007412">
    <property type="entry name" value="FlgM"/>
</dbReference>
<evidence type="ECO:0000256" key="3">
    <source>
        <dbReference type="ARBA" id="ARBA00022491"/>
    </source>
</evidence>
<keyword evidence="6" id="KW-0804">Transcription</keyword>
<keyword evidence="11" id="KW-1185">Reference proteome</keyword>
<evidence type="ECO:0000256" key="4">
    <source>
        <dbReference type="ARBA" id="ARBA00022795"/>
    </source>
</evidence>
<dbReference type="OrthoDB" id="5738369at2"/>
<evidence type="ECO:0000256" key="2">
    <source>
        <dbReference type="ARBA" id="ARBA00017823"/>
    </source>
</evidence>
<evidence type="ECO:0000256" key="8">
    <source>
        <dbReference type="ARBA" id="ARBA00030117"/>
    </source>
</evidence>
<dbReference type="GO" id="GO:0045892">
    <property type="term" value="P:negative regulation of DNA-templated transcription"/>
    <property type="evidence" value="ECO:0007669"/>
    <property type="project" value="InterPro"/>
</dbReference>